<protein>
    <submittedName>
        <fullName evidence="1">Uncharacterized protein</fullName>
    </submittedName>
</protein>
<dbReference type="RefSeq" id="WP_085481913.1">
    <property type="nucleotide sequence ID" value="NZ_FXAT01000002.1"/>
</dbReference>
<dbReference type="Proteomes" id="UP000193228">
    <property type="component" value="Unassembled WGS sequence"/>
</dbReference>
<dbReference type="STRING" id="1515439.SAMN06265784_102747"/>
<sequence>METMQKISFSLPTGLLRALDAERERIASETFVPVSMNSALRSVLTRALVVPKQQQNDFQPGRAG</sequence>
<proteinExistence type="predicted"/>
<keyword evidence="2" id="KW-1185">Reference proteome</keyword>
<gene>
    <name evidence="1" type="ORF">SAMN06265784_102747</name>
</gene>
<reference evidence="2" key="1">
    <citation type="submission" date="2017-04" db="EMBL/GenBank/DDBJ databases">
        <authorList>
            <person name="Varghese N."/>
            <person name="Submissions S."/>
        </authorList>
    </citation>
    <scope>NUCLEOTIDE SEQUENCE [LARGE SCALE GENOMIC DNA]</scope>
    <source>
        <strain evidence="2">LMG 29540</strain>
    </source>
</reference>
<organism evidence="1 2">
    <name type="scientific">Paraburkholderia susongensis</name>
    <dbReference type="NCBI Taxonomy" id="1515439"/>
    <lineage>
        <taxon>Bacteria</taxon>
        <taxon>Pseudomonadati</taxon>
        <taxon>Pseudomonadota</taxon>
        <taxon>Betaproteobacteria</taxon>
        <taxon>Burkholderiales</taxon>
        <taxon>Burkholderiaceae</taxon>
        <taxon>Paraburkholderia</taxon>
    </lineage>
</organism>
<evidence type="ECO:0000313" key="2">
    <source>
        <dbReference type="Proteomes" id="UP000193228"/>
    </source>
</evidence>
<dbReference type="EMBL" id="FXAT01000002">
    <property type="protein sequence ID" value="SMG28302.1"/>
    <property type="molecule type" value="Genomic_DNA"/>
</dbReference>
<name>A0A1X7JLQ2_9BURK</name>
<accession>A0A1X7JLQ2</accession>
<dbReference type="AlphaFoldDB" id="A0A1X7JLQ2"/>
<evidence type="ECO:0000313" key="1">
    <source>
        <dbReference type="EMBL" id="SMG28302.1"/>
    </source>
</evidence>